<name>E4Q4G8_CALOW</name>
<gene>
    <name evidence="2" type="ordered locus">Calow_1705</name>
</gene>
<dbReference type="Proteomes" id="UP000006889">
    <property type="component" value="Chromosome"/>
</dbReference>
<protein>
    <submittedName>
        <fullName evidence="2">Uncharacterized protein</fullName>
    </submittedName>
</protein>
<dbReference type="STRING" id="632518.Calow_1705"/>
<accession>E4Q4G8</accession>
<sequence length="88" mass="10180">MPKKTGRFCIQKELKMLLPEVIIFLLMLAVLIIRILAALLYCPLANYMQTCYNMLKSLPEIQLLGVNIKRQIFSTVEHKSIPVMNENE</sequence>
<feature type="transmembrane region" description="Helical" evidence="1">
    <location>
        <begin position="21"/>
        <end position="41"/>
    </location>
</feature>
<reference evidence="2 3" key="2">
    <citation type="journal article" date="2011" name="J. Bacteriol.">
        <title>Complete genome sequences for the anaerobic, extremely thermophilic plant biomass-degrading bacteria Caldicellulosiruptor hydrothermalis, Caldicellulosiruptor kristjanssonii, Caldicellulosiruptor kronotskyensis, Caldicellulosiruptor owensenis, and Caldicellulosiruptor lactoaceticus.</title>
        <authorList>
            <person name="Blumer-Schuette S.E."/>
            <person name="Ozdemir I."/>
            <person name="Mistry D."/>
            <person name="Lucas S."/>
            <person name="Lapidus A."/>
            <person name="Cheng J.F."/>
            <person name="Goodwin L.A."/>
            <person name="Pitluck S."/>
            <person name="Land M.L."/>
            <person name="Hauser L.J."/>
            <person name="Woyke T."/>
            <person name="Mikhailova N."/>
            <person name="Pati A."/>
            <person name="Kyrpides N.C."/>
            <person name="Ivanova N."/>
            <person name="Detter J.C."/>
            <person name="Walston-Davenport K."/>
            <person name="Han S."/>
            <person name="Adams M.W."/>
            <person name="Kelly R.M."/>
        </authorList>
    </citation>
    <scope>NUCLEOTIDE SEQUENCE [LARGE SCALE GENOMIC DNA]</scope>
    <source>
        <strain evidence="3">ATCC 700167 / DSM 13100 / OL</strain>
    </source>
</reference>
<keyword evidence="1" id="KW-0472">Membrane</keyword>
<dbReference type="KEGG" id="cow:Calow_1705"/>
<reference key="1">
    <citation type="submission" date="2010-09" db="EMBL/GenBank/DDBJ databases">
        <title>Complete sequence of Caldicellulosiruptor owensensis OL.</title>
        <authorList>
            <consortium name="US DOE Joint Genome Institute"/>
            <person name="Lucas S."/>
            <person name="Copeland A."/>
            <person name="Lapidus A."/>
            <person name="Cheng J.-F."/>
            <person name="Bruce D."/>
            <person name="Goodwin L."/>
            <person name="Pitluck S."/>
            <person name="Davenport K."/>
            <person name="Detter J.C."/>
            <person name="Han C."/>
            <person name="Tapia R."/>
            <person name="Land M."/>
            <person name="Hauser L."/>
            <person name="Chang Y.-J."/>
            <person name="Jeffries C."/>
            <person name="Kyrpides N."/>
            <person name="Ivanova N."/>
            <person name="Mikhailova N."/>
            <person name="Blumer-Schuette S.E."/>
            <person name="Kelly R.M."/>
            <person name="Woyke T."/>
        </authorList>
    </citation>
    <scope>NUCLEOTIDE SEQUENCE</scope>
    <source>
        <strain>OL</strain>
    </source>
</reference>
<dbReference type="RefSeq" id="WP_013412580.1">
    <property type="nucleotide sequence ID" value="NC_014657.1"/>
</dbReference>
<dbReference type="AlphaFoldDB" id="E4Q4G8"/>
<keyword evidence="3" id="KW-1185">Reference proteome</keyword>
<dbReference type="EMBL" id="CP002216">
    <property type="protein sequence ID" value="ADQ05247.1"/>
    <property type="molecule type" value="Genomic_DNA"/>
</dbReference>
<organism evidence="2 3">
    <name type="scientific">Caldicellulosiruptor owensensis (strain ATCC 700167 / DSM 13100 / OL)</name>
    <dbReference type="NCBI Taxonomy" id="632518"/>
    <lineage>
        <taxon>Bacteria</taxon>
        <taxon>Bacillati</taxon>
        <taxon>Bacillota</taxon>
        <taxon>Bacillota incertae sedis</taxon>
        <taxon>Caldicellulosiruptorales</taxon>
        <taxon>Caldicellulosiruptoraceae</taxon>
        <taxon>Caldicellulosiruptor</taxon>
    </lineage>
</organism>
<evidence type="ECO:0000256" key="1">
    <source>
        <dbReference type="SAM" id="Phobius"/>
    </source>
</evidence>
<dbReference type="HOGENOM" id="CLU_2463270_0_0_9"/>
<keyword evidence="1" id="KW-1133">Transmembrane helix</keyword>
<evidence type="ECO:0000313" key="2">
    <source>
        <dbReference type="EMBL" id="ADQ05247.1"/>
    </source>
</evidence>
<keyword evidence="1" id="KW-0812">Transmembrane</keyword>
<evidence type="ECO:0000313" key="3">
    <source>
        <dbReference type="Proteomes" id="UP000006889"/>
    </source>
</evidence>
<proteinExistence type="predicted"/>